<keyword evidence="1" id="KW-1133">Transmembrane helix</keyword>
<dbReference type="PANTHER" id="PTHR15034:SF5">
    <property type="entry name" value="DEATH DOMAIN-CONTAINING PROTEIN CRADD"/>
    <property type="match status" value="1"/>
</dbReference>
<dbReference type="InterPro" id="IPR001315">
    <property type="entry name" value="CARD"/>
</dbReference>
<reference evidence="3 4" key="1">
    <citation type="submission" date="2024-01" db="EMBL/GenBank/DDBJ databases">
        <title>The genome of the rayed Mediterranean limpet Patella caerulea (Linnaeus, 1758).</title>
        <authorList>
            <person name="Anh-Thu Weber A."/>
            <person name="Halstead-Nussloch G."/>
        </authorList>
    </citation>
    <scope>NUCLEOTIDE SEQUENCE [LARGE SCALE GENOMIC DNA]</scope>
    <source>
        <strain evidence="3">AATW-2023a</strain>
        <tissue evidence="3">Whole specimen</tissue>
    </source>
</reference>
<dbReference type="EMBL" id="JAZGQO010000018">
    <property type="protein sequence ID" value="KAK6168183.1"/>
    <property type="molecule type" value="Genomic_DNA"/>
</dbReference>
<feature type="domain" description="CARD" evidence="2">
    <location>
        <begin position="1"/>
        <end position="77"/>
    </location>
</feature>
<name>A0AAN8J0U6_PATCE</name>
<evidence type="ECO:0000313" key="4">
    <source>
        <dbReference type="Proteomes" id="UP001347796"/>
    </source>
</evidence>
<dbReference type="CDD" id="cd01671">
    <property type="entry name" value="CARD"/>
    <property type="match status" value="1"/>
</dbReference>
<protein>
    <recommendedName>
        <fullName evidence="2">CARD domain-containing protein</fullName>
    </recommendedName>
</protein>
<dbReference type="InterPro" id="IPR037939">
    <property type="entry name" value="CRADD"/>
</dbReference>
<dbReference type="SUPFAM" id="SSF47986">
    <property type="entry name" value="DEATH domain"/>
    <property type="match status" value="1"/>
</dbReference>
<keyword evidence="1" id="KW-0812">Transmembrane</keyword>
<keyword evidence="4" id="KW-1185">Reference proteome</keyword>
<dbReference type="PROSITE" id="PS50209">
    <property type="entry name" value="CARD"/>
    <property type="match status" value="1"/>
</dbReference>
<dbReference type="GO" id="GO:0042981">
    <property type="term" value="P:regulation of apoptotic process"/>
    <property type="evidence" value="ECO:0007669"/>
    <property type="project" value="InterPro"/>
</dbReference>
<evidence type="ECO:0000259" key="2">
    <source>
        <dbReference type="PROSITE" id="PS50209"/>
    </source>
</evidence>
<sequence length="408" mass="45563">MPEKDWANIQRNYLELLDQIDSNHLIDRLYSDVILDDDDYEEIWTLRSKSRLEAVRKLLDILRRRGPTAYGAFLTALTANGYPTVAQKLQHFNEDVILHRGTPFTIKIDTCITMYVMDSESRSIPLEPNPVLTQKIQACVKEAMPDLLPSIVCSQPKLNETGIKFKLSEISENLEETGDNPTNVTTHSLSVQSVIELIDLLEAFAGSREPIMVYFTKQVEKRSSLIKHKISGSISGLIITVHIIASLSVVFTPALIAISPISGLVVLIEGAATITSSVADIRRKVELSKLVKIGEELYKQIEDKLAIANLVIQSSTIKTTLKETGKAIISNIPHTLKLVREFDSVFDTDITKSSVTQLDNTKGHNAMDQLLIVTNSMNRRLAQLTQMIKDLKLVSEELKLQTNNVVSQ</sequence>
<accession>A0AAN8J0U6</accession>
<dbReference type="SMART" id="SM00114">
    <property type="entry name" value="CARD"/>
    <property type="match status" value="1"/>
</dbReference>
<dbReference type="GO" id="GO:0002020">
    <property type="term" value="F:protease binding"/>
    <property type="evidence" value="ECO:0007669"/>
    <property type="project" value="InterPro"/>
</dbReference>
<gene>
    <name evidence="3" type="ORF">SNE40_022061</name>
</gene>
<dbReference type="Proteomes" id="UP001347796">
    <property type="component" value="Unassembled WGS sequence"/>
</dbReference>
<keyword evidence="1" id="KW-0472">Membrane</keyword>
<evidence type="ECO:0000256" key="1">
    <source>
        <dbReference type="SAM" id="Phobius"/>
    </source>
</evidence>
<dbReference type="InterPro" id="IPR011029">
    <property type="entry name" value="DEATH-like_dom_sf"/>
</dbReference>
<dbReference type="PANTHER" id="PTHR15034">
    <property type="entry name" value="DEATH DOMAIN-CONTAINING PROTEIN CRADD"/>
    <property type="match status" value="1"/>
</dbReference>
<comment type="caution">
    <text evidence="3">The sequence shown here is derived from an EMBL/GenBank/DDBJ whole genome shotgun (WGS) entry which is preliminary data.</text>
</comment>
<dbReference type="GO" id="GO:0070513">
    <property type="term" value="F:death domain binding"/>
    <property type="evidence" value="ECO:0007669"/>
    <property type="project" value="InterPro"/>
</dbReference>
<dbReference type="AlphaFoldDB" id="A0AAN8J0U6"/>
<proteinExistence type="predicted"/>
<dbReference type="Gene3D" id="1.10.533.10">
    <property type="entry name" value="Death Domain, Fas"/>
    <property type="match status" value="1"/>
</dbReference>
<evidence type="ECO:0000313" key="3">
    <source>
        <dbReference type="EMBL" id="KAK6168183.1"/>
    </source>
</evidence>
<dbReference type="Pfam" id="PF00619">
    <property type="entry name" value="CARD"/>
    <property type="match status" value="1"/>
</dbReference>
<feature type="transmembrane region" description="Helical" evidence="1">
    <location>
        <begin position="257"/>
        <end position="279"/>
    </location>
</feature>
<feature type="transmembrane region" description="Helical" evidence="1">
    <location>
        <begin position="230"/>
        <end position="251"/>
    </location>
</feature>
<organism evidence="3 4">
    <name type="scientific">Patella caerulea</name>
    <name type="common">Rayed Mediterranean limpet</name>
    <dbReference type="NCBI Taxonomy" id="87958"/>
    <lineage>
        <taxon>Eukaryota</taxon>
        <taxon>Metazoa</taxon>
        <taxon>Spiralia</taxon>
        <taxon>Lophotrochozoa</taxon>
        <taxon>Mollusca</taxon>
        <taxon>Gastropoda</taxon>
        <taxon>Patellogastropoda</taxon>
        <taxon>Patelloidea</taxon>
        <taxon>Patellidae</taxon>
        <taxon>Patella</taxon>
    </lineage>
</organism>